<reference evidence="1 2" key="1">
    <citation type="submission" date="2024-02" db="EMBL/GenBank/DDBJ databases">
        <title>Deinococcus carri NBRC 110142.</title>
        <authorList>
            <person name="Ichikawa N."/>
            <person name="Katano-Makiyama Y."/>
            <person name="Hidaka K."/>
        </authorList>
    </citation>
    <scope>NUCLEOTIDE SEQUENCE [LARGE SCALE GENOMIC DNA]</scope>
    <source>
        <strain evidence="1 2">NBRC 110142</strain>
    </source>
</reference>
<evidence type="ECO:0000313" key="2">
    <source>
        <dbReference type="Proteomes" id="UP001401887"/>
    </source>
</evidence>
<dbReference type="RefSeq" id="WP_345467946.1">
    <property type="nucleotide sequence ID" value="NZ_BAABRP010000024.1"/>
</dbReference>
<sequence>MKRVAFEGEGDIVLTLQADFSNAGLGELGMVRVQAEGVDVEGDAAVTALVYGWYTPEEAREIARYLKEMADKAELGGPQ</sequence>
<gene>
    <name evidence="1" type="ORF">Dcar01_03563</name>
</gene>
<keyword evidence="2" id="KW-1185">Reference proteome</keyword>
<name>A0ABP9WBU5_9DEIO</name>
<organism evidence="1 2">
    <name type="scientific">Deinococcus carri</name>
    <dbReference type="NCBI Taxonomy" id="1211323"/>
    <lineage>
        <taxon>Bacteria</taxon>
        <taxon>Thermotogati</taxon>
        <taxon>Deinococcota</taxon>
        <taxon>Deinococci</taxon>
        <taxon>Deinococcales</taxon>
        <taxon>Deinococcaceae</taxon>
        <taxon>Deinococcus</taxon>
    </lineage>
</organism>
<protein>
    <submittedName>
        <fullName evidence="1">Uncharacterized protein</fullName>
    </submittedName>
</protein>
<evidence type="ECO:0000313" key="1">
    <source>
        <dbReference type="EMBL" id="GAA5514802.1"/>
    </source>
</evidence>
<dbReference type="EMBL" id="BAABRP010000024">
    <property type="protein sequence ID" value="GAA5514802.1"/>
    <property type="molecule type" value="Genomic_DNA"/>
</dbReference>
<dbReference type="Proteomes" id="UP001401887">
    <property type="component" value="Unassembled WGS sequence"/>
</dbReference>
<accession>A0ABP9WBU5</accession>
<proteinExistence type="predicted"/>
<comment type="caution">
    <text evidence="1">The sequence shown here is derived from an EMBL/GenBank/DDBJ whole genome shotgun (WGS) entry which is preliminary data.</text>
</comment>